<dbReference type="AlphaFoldDB" id="A0A931M071"/>
<protein>
    <submittedName>
        <fullName evidence="2">HDOD domain-containing protein</fullName>
    </submittedName>
</protein>
<dbReference type="InterPro" id="IPR013976">
    <property type="entry name" value="HDOD"/>
</dbReference>
<dbReference type="PANTHER" id="PTHR33525:SF3">
    <property type="entry name" value="RIBONUCLEASE Y"/>
    <property type="match status" value="1"/>
</dbReference>
<evidence type="ECO:0000313" key="3">
    <source>
        <dbReference type="Proteomes" id="UP000727962"/>
    </source>
</evidence>
<dbReference type="Proteomes" id="UP000727962">
    <property type="component" value="Unassembled WGS sequence"/>
</dbReference>
<feature type="domain" description="HDOD" evidence="1">
    <location>
        <begin position="18"/>
        <end position="222"/>
    </location>
</feature>
<dbReference type="EMBL" id="JACOSL010000032">
    <property type="protein sequence ID" value="MBI1756491.1"/>
    <property type="molecule type" value="Genomic_DNA"/>
</dbReference>
<evidence type="ECO:0000259" key="1">
    <source>
        <dbReference type="PROSITE" id="PS51833"/>
    </source>
</evidence>
<name>A0A931M071_FIMGI</name>
<accession>A0A931M071</accession>
<dbReference type="PANTHER" id="PTHR33525">
    <property type="match status" value="1"/>
</dbReference>
<dbReference type="PROSITE" id="PS51833">
    <property type="entry name" value="HDOD"/>
    <property type="match status" value="1"/>
</dbReference>
<dbReference type="SUPFAM" id="SSF109604">
    <property type="entry name" value="HD-domain/PDEase-like"/>
    <property type="match status" value="1"/>
</dbReference>
<comment type="caution">
    <text evidence="2">The sequence shown here is derived from an EMBL/GenBank/DDBJ whole genome shotgun (WGS) entry which is preliminary data.</text>
</comment>
<evidence type="ECO:0000313" key="2">
    <source>
        <dbReference type="EMBL" id="MBI1756491.1"/>
    </source>
</evidence>
<organism evidence="2 3">
    <name type="scientific">Fimbriimonas ginsengisoli</name>
    <dbReference type="NCBI Taxonomy" id="1005039"/>
    <lineage>
        <taxon>Bacteria</taxon>
        <taxon>Bacillati</taxon>
        <taxon>Armatimonadota</taxon>
        <taxon>Fimbriimonadia</taxon>
        <taxon>Fimbriimonadales</taxon>
        <taxon>Fimbriimonadaceae</taxon>
        <taxon>Fimbriimonas</taxon>
    </lineage>
</organism>
<dbReference type="Pfam" id="PF08668">
    <property type="entry name" value="HDOD"/>
    <property type="match status" value="1"/>
</dbReference>
<dbReference type="InterPro" id="IPR052340">
    <property type="entry name" value="RNase_Y/CdgJ"/>
</dbReference>
<sequence>MNRSRSDLVDRFGSATTLPQLPAAALRLIHCLGDEDASGASIERIILGDPGLTAAMLRAASSAMFGGAGDRATTVRGAIARLGYRSIQAVAVSLAVQTLMSGTRSAPNFNRRRFAGHSIFVGFLGRYLFACRQNSKPFESAWNRDELFASGVLHDLGVGLLAQMEPDTYERVHQVASRRGCSIDRAFQDIYELPLGVLASNSAKAWGLPHIFTEVLTWRHCPLEHPSEAVSLSCLAYADYLAETNGHGLGDWDNKFEFDPGAAELVALPDDEEPGVVTLVARHTAAYVEGAQAA</sequence>
<reference evidence="2" key="1">
    <citation type="submission" date="2020-07" db="EMBL/GenBank/DDBJ databases">
        <title>Huge and variable diversity of episymbiotic CPR bacteria and DPANN archaea in groundwater ecosystems.</title>
        <authorList>
            <person name="He C.Y."/>
            <person name="Keren R."/>
            <person name="Whittaker M."/>
            <person name="Farag I.F."/>
            <person name="Doudna J."/>
            <person name="Cate J.H.D."/>
            <person name="Banfield J.F."/>
        </authorList>
    </citation>
    <scope>NUCLEOTIDE SEQUENCE</scope>
    <source>
        <strain evidence="2">NC_groundwater_17_Pr7_B-0.1um_64_12</strain>
    </source>
</reference>
<dbReference type="Gene3D" id="1.10.3210.10">
    <property type="entry name" value="Hypothetical protein af1432"/>
    <property type="match status" value="1"/>
</dbReference>
<gene>
    <name evidence="2" type="ORF">HYR64_05230</name>
</gene>
<proteinExistence type="predicted"/>